<feature type="compositionally biased region" description="Low complexity" evidence="1">
    <location>
        <begin position="247"/>
        <end position="263"/>
    </location>
</feature>
<sequence length="333" mass="33608">MRIRRTHRIGPAEAEQLVAGDHPGPAHTPLKNLLDAARAPATDQELSGEKAVVAAFTAHRRRAARAARRAPARTRTAVVTITAGLALLTLSGTAVAARTGNLPQEAQQHAHRLFSALGVPAPRTGTTPAPVPSASPAPVPGATATPRVLVLGWCDSWRGATPLSRENRRKLVAAAGDEKSVDRYCADLRRSASAAPSGSPGTGRQGPATTPRPVTPPEPGVPPGLVTPQRPATPPGSGVPTPPPTSAGPAATTGAPRAATEPAGGPGRGQGLGKPGAAAHNDVPMRAARPARVAAASAGPPVRSKSAQSEPRRASASERGSRAVTGAMQSPPS</sequence>
<proteinExistence type="predicted"/>
<evidence type="ECO:0000313" key="4">
    <source>
        <dbReference type="Proteomes" id="UP001596548"/>
    </source>
</evidence>
<evidence type="ECO:0000256" key="1">
    <source>
        <dbReference type="SAM" id="MobiDB-lite"/>
    </source>
</evidence>
<gene>
    <name evidence="3" type="ORF">ACFQS1_04325</name>
</gene>
<keyword evidence="2" id="KW-0472">Membrane</keyword>
<feature type="transmembrane region" description="Helical" evidence="2">
    <location>
        <begin position="77"/>
        <end position="97"/>
    </location>
</feature>
<feature type="compositionally biased region" description="Gly residues" evidence="1">
    <location>
        <begin position="264"/>
        <end position="274"/>
    </location>
</feature>
<dbReference type="RefSeq" id="WP_378964727.1">
    <property type="nucleotide sequence ID" value="NZ_JBHTBJ010000002.1"/>
</dbReference>
<name>A0ABW2HNX3_9ACTN</name>
<protein>
    <submittedName>
        <fullName evidence="3">Uncharacterized protein</fullName>
    </submittedName>
</protein>
<organism evidence="3 4">
    <name type="scientific">Paractinoplanes rhizophilus</name>
    <dbReference type="NCBI Taxonomy" id="1416877"/>
    <lineage>
        <taxon>Bacteria</taxon>
        <taxon>Bacillati</taxon>
        <taxon>Actinomycetota</taxon>
        <taxon>Actinomycetes</taxon>
        <taxon>Micromonosporales</taxon>
        <taxon>Micromonosporaceae</taxon>
        <taxon>Paractinoplanes</taxon>
    </lineage>
</organism>
<evidence type="ECO:0000313" key="3">
    <source>
        <dbReference type="EMBL" id="MFC7273200.1"/>
    </source>
</evidence>
<feature type="compositionally biased region" description="Low complexity" evidence="1">
    <location>
        <begin position="284"/>
        <end position="309"/>
    </location>
</feature>
<dbReference type="EMBL" id="JBHTBJ010000002">
    <property type="protein sequence ID" value="MFC7273200.1"/>
    <property type="molecule type" value="Genomic_DNA"/>
</dbReference>
<evidence type="ECO:0000256" key="2">
    <source>
        <dbReference type="SAM" id="Phobius"/>
    </source>
</evidence>
<keyword evidence="4" id="KW-1185">Reference proteome</keyword>
<feature type="region of interest" description="Disordered" evidence="1">
    <location>
        <begin position="190"/>
        <end position="333"/>
    </location>
</feature>
<dbReference type="Proteomes" id="UP001596548">
    <property type="component" value="Unassembled WGS sequence"/>
</dbReference>
<feature type="compositionally biased region" description="Basic and acidic residues" evidence="1">
    <location>
        <begin position="310"/>
        <end position="321"/>
    </location>
</feature>
<accession>A0ABW2HNX3</accession>
<keyword evidence="2" id="KW-0812">Transmembrane</keyword>
<reference evidence="4" key="1">
    <citation type="journal article" date="2019" name="Int. J. Syst. Evol. Microbiol.">
        <title>The Global Catalogue of Microorganisms (GCM) 10K type strain sequencing project: providing services to taxonomists for standard genome sequencing and annotation.</title>
        <authorList>
            <consortium name="The Broad Institute Genomics Platform"/>
            <consortium name="The Broad Institute Genome Sequencing Center for Infectious Disease"/>
            <person name="Wu L."/>
            <person name="Ma J."/>
        </authorList>
    </citation>
    <scope>NUCLEOTIDE SEQUENCE [LARGE SCALE GENOMIC DNA]</scope>
    <source>
        <strain evidence="4">XZYJT-10</strain>
    </source>
</reference>
<comment type="caution">
    <text evidence="3">The sequence shown here is derived from an EMBL/GenBank/DDBJ whole genome shotgun (WGS) entry which is preliminary data.</text>
</comment>
<feature type="compositionally biased region" description="Pro residues" evidence="1">
    <location>
        <begin position="213"/>
        <end position="222"/>
    </location>
</feature>
<keyword evidence="2" id="KW-1133">Transmembrane helix</keyword>